<dbReference type="GO" id="GO:0006865">
    <property type="term" value="P:amino acid transport"/>
    <property type="evidence" value="ECO:0007669"/>
    <property type="project" value="UniProtKB-KW"/>
</dbReference>
<keyword evidence="11" id="KW-1185">Reference proteome</keyword>
<feature type="transmembrane region" description="Helical" evidence="9">
    <location>
        <begin position="6"/>
        <end position="26"/>
    </location>
</feature>
<feature type="transmembrane region" description="Helical" evidence="9">
    <location>
        <begin position="38"/>
        <end position="56"/>
    </location>
</feature>
<dbReference type="RefSeq" id="WP_135547387.1">
    <property type="nucleotide sequence ID" value="NZ_SPQQ01000004.1"/>
</dbReference>
<dbReference type="AlphaFoldDB" id="A0A4Z0R4D2"/>
<dbReference type="OrthoDB" id="9807115at2"/>
<dbReference type="InterPro" id="IPR052157">
    <property type="entry name" value="BCAA_transport_permease"/>
</dbReference>
<comment type="caution">
    <text evidence="10">The sequence shown here is derived from an EMBL/GenBank/DDBJ whole genome shotgun (WGS) entry which is preliminary data.</text>
</comment>
<keyword evidence="7 9" id="KW-0472">Membrane</keyword>
<evidence type="ECO:0000256" key="1">
    <source>
        <dbReference type="ARBA" id="ARBA00004651"/>
    </source>
</evidence>
<feature type="transmembrane region" description="Helical" evidence="9">
    <location>
        <begin position="264"/>
        <end position="286"/>
    </location>
</feature>
<keyword evidence="2" id="KW-0813">Transport</keyword>
<dbReference type="EMBL" id="SPQQ01000004">
    <property type="protein sequence ID" value="TGE37660.1"/>
    <property type="molecule type" value="Genomic_DNA"/>
</dbReference>
<evidence type="ECO:0000256" key="7">
    <source>
        <dbReference type="ARBA" id="ARBA00023136"/>
    </source>
</evidence>
<evidence type="ECO:0000256" key="3">
    <source>
        <dbReference type="ARBA" id="ARBA00022475"/>
    </source>
</evidence>
<reference evidence="10 11" key="1">
    <citation type="submission" date="2019-03" db="EMBL/GenBank/DDBJ databases">
        <title>Draft Genome Sequence of Desulfosporosinus fructosivorans Strain 63.6F, Isolated from Marine Sediment in the Baltic Sea.</title>
        <authorList>
            <person name="Hausmann B."/>
            <person name="Vandieken V."/>
            <person name="Pjevac P."/>
            <person name="Schreck K."/>
            <person name="Herbold C.W."/>
            <person name="Loy A."/>
        </authorList>
    </citation>
    <scope>NUCLEOTIDE SEQUENCE [LARGE SCALE GENOMIC DNA]</scope>
    <source>
        <strain evidence="10 11">63.6F</strain>
    </source>
</reference>
<dbReference type="PANTHER" id="PTHR11795:SF450">
    <property type="entry name" value="ABC TRANSPORTER PERMEASE PROTEIN"/>
    <property type="match status" value="1"/>
</dbReference>
<proteinExistence type="inferred from homology"/>
<keyword evidence="5" id="KW-0029">Amino-acid transport</keyword>
<protein>
    <submittedName>
        <fullName evidence="10">Branched-chain amino acid ABC transporter permease</fullName>
    </submittedName>
</protein>
<dbReference type="GO" id="GO:0005886">
    <property type="term" value="C:plasma membrane"/>
    <property type="evidence" value="ECO:0007669"/>
    <property type="project" value="UniProtKB-SubCell"/>
</dbReference>
<dbReference type="Pfam" id="PF02653">
    <property type="entry name" value="BPD_transp_2"/>
    <property type="match status" value="1"/>
</dbReference>
<dbReference type="CDD" id="cd06582">
    <property type="entry name" value="TM_PBP1_LivH_like"/>
    <property type="match status" value="1"/>
</dbReference>
<name>A0A4Z0R4D2_9FIRM</name>
<keyword evidence="4 9" id="KW-0812">Transmembrane</keyword>
<dbReference type="PANTHER" id="PTHR11795">
    <property type="entry name" value="BRANCHED-CHAIN AMINO ACID TRANSPORT SYSTEM PERMEASE PROTEIN LIVH"/>
    <property type="match status" value="1"/>
</dbReference>
<evidence type="ECO:0000313" key="10">
    <source>
        <dbReference type="EMBL" id="TGE37660.1"/>
    </source>
</evidence>
<feature type="transmembrane region" description="Helical" evidence="9">
    <location>
        <begin position="225"/>
        <end position="252"/>
    </location>
</feature>
<evidence type="ECO:0000256" key="6">
    <source>
        <dbReference type="ARBA" id="ARBA00022989"/>
    </source>
</evidence>
<evidence type="ECO:0000256" key="9">
    <source>
        <dbReference type="SAM" id="Phobius"/>
    </source>
</evidence>
<sequence>MFQALESGMVMGCIYALLALAINIIYSTTGIINFAHGELVMLGAMFGLTLIVGSGISFLPGLILTCAFIAIIAIILYLTTVKPFGDNLGNSLGWLMATLGAGIVLKNVAMLVFGTQPRAFPPIGGSGLVQVFNIKILPHDIWVIVITILIALFFNVVLGKTILGSAIKATSFNHNVTKLMGISAQKIVLICFSLSGIIAAIAGILISPITFVGPEMTTTIALKGFGAAIIGGVGNSKGAFAGGLLLGILEALAMTQVTPGYKDAIAFLIMIIAISIKPEGIFGVAYEKKV</sequence>
<organism evidence="10 11">
    <name type="scientific">Desulfosporosinus fructosivorans</name>
    <dbReference type="NCBI Taxonomy" id="2018669"/>
    <lineage>
        <taxon>Bacteria</taxon>
        <taxon>Bacillati</taxon>
        <taxon>Bacillota</taxon>
        <taxon>Clostridia</taxon>
        <taxon>Eubacteriales</taxon>
        <taxon>Desulfitobacteriaceae</taxon>
        <taxon>Desulfosporosinus</taxon>
    </lineage>
</organism>
<evidence type="ECO:0000256" key="2">
    <source>
        <dbReference type="ARBA" id="ARBA00022448"/>
    </source>
</evidence>
<evidence type="ECO:0000313" key="11">
    <source>
        <dbReference type="Proteomes" id="UP000298460"/>
    </source>
</evidence>
<feature type="transmembrane region" description="Helical" evidence="9">
    <location>
        <begin position="92"/>
        <end position="113"/>
    </location>
</feature>
<feature type="transmembrane region" description="Helical" evidence="9">
    <location>
        <begin position="187"/>
        <end position="213"/>
    </location>
</feature>
<evidence type="ECO:0000256" key="8">
    <source>
        <dbReference type="ARBA" id="ARBA00037998"/>
    </source>
</evidence>
<comment type="similarity">
    <text evidence="8">Belongs to the binding-protein-dependent transport system permease family. LivHM subfamily.</text>
</comment>
<accession>A0A4Z0R4D2</accession>
<evidence type="ECO:0000256" key="4">
    <source>
        <dbReference type="ARBA" id="ARBA00022692"/>
    </source>
</evidence>
<feature type="transmembrane region" description="Helical" evidence="9">
    <location>
        <begin position="141"/>
        <end position="166"/>
    </location>
</feature>
<dbReference type="InterPro" id="IPR001851">
    <property type="entry name" value="ABC_transp_permease"/>
</dbReference>
<evidence type="ECO:0000256" key="5">
    <source>
        <dbReference type="ARBA" id="ARBA00022970"/>
    </source>
</evidence>
<dbReference type="GO" id="GO:0022857">
    <property type="term" value="F:transmembrane transporter activity"/>
    <property type="evidence" value="ECO:0007669"/>
    <property type="project" value="InterPro"/>
</dbReference>
<gene>
    <name evidence="10" type="ORF">E4K67_13080</name>
</gene>
<comment type="subcellular location">
    <subcellularLocation>
        <location evidence="1">Cell membrane</location>
        <topology evidence="1">Multi-pass membrane protein</topology>
    </subcellularLocation>
</comment>
<keyword evidence="6 9" id="KW-1133">Transmembrane helix</keyword>
<dbReference type="Proteomes" id="UP000298460">
    <property type="component" value="Unassembled WGS sequence"/>
</dbReference>
<keyword evidence="3" id="KW-1003">Cell membrane</keyword>